<evidence type="ECO:0000313" key="2">
    <source>
        <dbReference type="EMBL" id="KAF2493331.1"/>
    </source>
</evidence>
<dbReference type="AlphaFoldDB" id="A0A6A6QLU0"/>
<dbReference type="Pfam" id="PF00293">
    <property type="entry name" value="NUDIX"/>
    <property type="match status" value="1"/>
</dbReference>
<dbReference type="PANTHER" id="PTHR13622:SF8">
    <property type="entry name" value="THIAMIN PYROPHOSPHOKINASE 1"/>
    <property type="match status" value="1"/>
</dbReference>
<gene>
    <name evidence="2" type="ORF">BU16DRAFT_551226</name>
</gene>
<dbReference type="SUPFAM" id="SSF55811">
    <property type="entry name" value="Nudix"/>
    <property type="match status" value="1"/>
</dbReference>
<proteinExistence type="predicted"/>
<dbReference type="Proteomes" id="UP000799750">
    <property type="component" value="Unassembled WGS sequence"/>
</dbReference>
<dbReference type="InterPro" id="IPR000086">
    <property type="entry name" value="NUDIX_hydrolase_dom"/>
</dbReference>
<dbReference type="GO" id="GO:0044715">
    <property type="term" value="F:8-oxo-dGDP phosphatase activity"/>
    <property type="evidence" value="ECO:0007669"/>
    <property type="project" value="UniProtKB-ARBA"/>
</dbReference>
<evidence type="ECO:0000313" key="3">
    <source>
        <dbReference type="Proteomes" id="UP000799750"/>
    </source>
</evidence>
<evidence type="ECO:0000259" key="1">
    <source>
        <dbReference type="PROSITE" id="PS51462"/>
    </source>
</evidence>
<reference evidence="2" key="1">
    <citation type="journal article" date="2020" name="Stud. Mycol.">
        <title>101 Dothideomycetes genomes: a test case for predicting lifestyles and emergence of pathogens.</title>
        <authorList>
            <person name="Haridas S."/>
            <person name="Albert R."/>
            <person name="Binder M."/>
            <person name="Bloem J."/>
            <person name="Labutti K."/>
            <person name="Salamov A."/>
            <person name="Andreopoulos B."/>
            <person name="Baker S."/>
            <person name="Barry K."/>
            <person name="Bills G."/>
            <person name="Bluhm B."/>
            <person name="Cannon C."/>
            <person name="Castanera R."/>
            <person name="Culley D."/>
            <person name="Daum C."/>
            <person name="Ezra D."/>
            <person name="Gonzalez J."/>
            <person name="Henrissat B."/>
            <person name="Kuo A."/>
            <person name="Liang C."/>
            <person name="Lipzen A."/>
            <person name="Lutzoni F."/>
            <person name="Magnuson J."/>
            <person name="Mondo S."/>
            <person name="Nolan M."/>
            <person name="Ohm R."/>
            <person name="Pangilinan J."/>
            <person name="Park H.-J."/>
            <person name="Ramirez L."/>
            <person name="Alfaro M."/>
            <person name="Sun H."/>
            <person name="Tritt A."/>
            <person name="Yoshinaga Y."/>
            <person name="Zwiers L.-H."/>
            <person name="Turgeon B."/>
            <person name="Goodwin S."/>
            <person name="Spatafora J."/>
            <person name="Crous P."/>
            <person name="Grigoriev I."/>
        </authorList>
    </citation>
    <scope>NUCLEOTIDE SEQUENCE</scope>
    <source>
        <strain evidence="2">CBS 269.34</strain>
    </source>
</reference>
<accession>A0A6A6QLU0</accession>
<organism evidence="2 3">
    <name type="scientific">Lophium mytilinum</name>
    <dbReference type="NCBI Taxonomy" id="390894"/>
    <lineage>
        <taxon>Eukaryota</taxon>
        <taxon>Fungi</taxon>
        <taxon>Dikarya</taxon>
        <taxon>Ascomycota</taxon>
        <taxon>Pezizomycotina</taxon>
        <taxon>Dothideomycetes</taxon>
        <taxon>Pleosporomycetidae</taxon>
        <taxon>Mytilinidiales</taxon>
        <taxon>Mytilinidiaceae</taxon>
        <taxon>Lophium</taxon>
    </lineage>
</organism>
<sequence length="318" mass="35868">MADNKTEEITLLQLIALNDSCPYDTPFFDPLYRLYLPNDDRPHGFLVPGVVEKTPWTSDFQITHERPRRVDVLDSSDGKATSAACNEAFAKLVAACQEKDLFNLKGEEYEEFAIVGVEYPARLFRYAAPLFGIVSQGAHLTAYTRTSSGLKIWVPRRSPTISTYPNKLDSTVAGGISAKDTPFETIIREADEEASLPEDLVRRDIRSAGVLTYITLLEQGQGEVGGLVKPDMVHVYDMEVTEDVIPKPHDDEVKEFYLMTPDEVKMALLRKEFKTNSAAVMIDFFIRHGIITADDERDYPEMNMRLHRTLPFATAPRL</sequence>
<dbReference type="Gene3D" id="3.90.79.10">
    <property type="entry name" value="Nucleoside Triphosphate Pyrophosphohydrolase"/>
    <property type="match status" value="1"/>
</dbReference>
<dbReference type="InterPro" id="IPR015797">
    <property type="entry name" value="NUDIX_hydrolase-like_dom_sf"/>
</dbReference>
<dbReference type="FunFam" id="3.90.79.10:FF:000019">
    <property type="entry name" value="Thiamin pyrophosphokinase, putative"/>
    <property type="match status" value="1"/>
</dbReference>
<feature type="domain" description="Nudix hydrolase" evidence="1">
    <location>
        <begin position="133"/>
        <end position="283"/>
    </location>
</feature>
<protein>
    <recommendedName>
        <fullName evidence="1">Nudix hydrolase domain-containing protein</fullName>
    </recommendedName>
</protein>
<dbReference type="EMBL" id="MU004192">
    <property type="protein sequence ID" value="KAF2493331.1"/>
    <property type="molecule type" value="Genomic_DNA"/>
</dbReference>
<dbReference type="CDD" id="cd03676">
    <property type="entry name" value="NUDIX_Tnr3_like"/>
    <property type="match status" value="1"/>
</dbReference>
<dbReference type="OrthoDB" id="10261522at2759"/>
<dbReference type="PANTHER" id="PTHR13622">
    <property type="entry name" value="THIAMIN PYROPHOSPHOKINASE"/>
    <property type="match status" value="1"/>
</dbReference>
<dbReference type="PROSITE" id="PS51462">
    <property type="entry name" value="NUDIX"/>
    <property type="match status" value="1"/>
</dbReference>
<keyword evidence="3" id="KW-1185">Reference proteome</keyword>
<name>A0A6A6QLU0_9PEZI</name>